<dbReference type="SUPFAM" id="SSF53822">
    <property type="entry name" value="Periplasmic binding protein-like I"/>
    <property type="match status" value="1"/>
</dbReference>
<evidence type="ECO:0000256" key="10">
    <source>
        <dbReference type="ARBA" id="ARBA00023170"/>
    </source>
</evidence>
<keyword evidence="13 15" id="KW-0407">Ion channel</keyword>
<dbReference type="GO" id="GO:0015276">
    <property type="term" value="F:ligand-gated monoatomic ion channel activity"/>
    <property type="evidence" value="ECO:0007669"/>
    <property type="project" value="InterPro"/>
</dbReference>
<dbReference type="EMBL" id="JBEDUW010000007">
    <property type="protein sequence ID" value="KAK9911404.1"/>
    <property type="molecule type" value="Genomic_DNA"/>
</dbReference>
<dbReference type="SMART" id="SM00079">
    <property type="entry name" value="PBPe"/>
    <property type="match status" value="1"/>
</dbReference>
<evidence type="ECO:0000313" key="20">
    <source>
        <dbReference type="Proteomes" id="UP001457282"/>
    </source>
</evidence>
<comment type="similarity">
    <text evidence="2 15">Belongs to the glutamate-gated ion channel (TC 1.A.10.1) family.</text>
</comment>
<keyword evidence="10 15" id="KW-0675">Receptor</keyword>
<dbReference type="Proteomes" id="UP001457282">
    <property type="component" value="Unassembled WGS sequence"/>
</dbReference>
<dbReference type="Gene3D" id="3.40.190.10">
    <property type="entry name" value="Periplasmic binding protein-like II"/>
    <property type="match status" value="3"/>
</dbReference>
<gene>
    <name evidence="19" type="ORF">M0R45_035318</name>
</gene>
<evidence type="ECO:0000256" key="12">
    <source>
        <dbReference type="ARBA" id="ARBA00023286"/>
    </source>
</evidence>
<organism evidence="19 20">
    <name type="scientific">Rubus argutus</name>
    <name type="common">Southern blackberry</name>
    <dbReference type="NCBI Taxonomy" id="59490"/>
    <lineage>
        <taxon>Eukaryota</taxon>
        <taxon>Viridiplantae</taxon>
        <taxon>Streptophyta</taxon>
        <taxon>Embryophyta</taxon>
        <taxon>Tracheophyta</taxon>
        <taxon>Spermatophyta</taxon>
        <taxon>Magnoliopsida</taxon>
        <taxon>eudicotyledons</taxon>
        <taxon>Gunneridae</taxon>
        <taxon>Pentapetalae</taxon>
        <taxon>rosids</taxon>
        <taxon>fabids</taxon>
        <taxon>Rosales</taxon>
        <taxon>Rosaceae</taxon>
        <taxon>Rosoideae</taxon>
        <taxon>Rosoideae incertae sedis</taxon>
        <taxon>Rubus</taxon>
    </lineage>
</organism>
<evidence type="ECO:0000256" key="16">
    <source>
        <dbReference type="SAM" id="Phobius"/>
    </source>
</evidence>
<feature type="transmembrane region" description="Helical" evidence="16">
    <location>
        <begin position="643"/>
        <end position="664"/>
    </location>
</feature>
<feature type="transmembrane region" description="Helical" evidence="16">
    <location>
        <begin position="820"/>
        <end position="842"/>
    </location>
</feature>
<comment type="caution">
    <text evidence="19">The sequence shown here is derived from an EMBL/GenBank/DDBJ whole genome shotgun (WGS) entry which is preliminary data.</text>
</comment>
<dbReference type="Gene3D" id="1.10.287.70">
    <property type="match status" value="1"/>
</dbReference>
<dbReference type="InterPro" id="IPR017103">
    <property type="entry name" value="Iontropic_Glu_rcpt_pln"/>
</dbReference>
<dbReference type="Pfam" id="PF00060">
    <property type="entry name" value="Lig_chan"/>
    <property type="match status" value="1"/>
</dbReference>
<evidence type="ECO:0000256" key="1">
    <source>
        <dbReference type="ARBA" id="ARBA00004141"/>
    </source>
</evidence>
<feature type="transmembrane region" description="Helical" evidence="16">
    <location>
        <begin position="585"/>
        <end position="604"/>
    </location>
</feature>
<evidence type="ECO:0000256" key="8">
    <source>
        <dbReference type="ARBA" id="ARBA00023065"/>
    </source>
</evidence>
<keyword evidence="20" id="KW-1185">Reference proteome</keyword>
<keyword evidence="5 16" id="KW-0812">Transmembrane</keyword>
<dbReference type="InterPro" id="IPR028082">
    <property type="entry name" value="Peripla_BP_I"/>
</dbReference>
<keyword evidence="12 15" id="KW-1071">Ligand-gated ion channel</keyword>
<evidence type="ECO:0000256" key="13">
    <source>
        <dbReference type="ARBA" id="ARBA00023303"/>
    </source>
</evidence>
<feature type="transmembrane region" description="Helical" evidence="16">
    <location>
        <begin position="616"/>
        <end position="636"/>
    </location>
</feature>
<evidence type="ECO:0000256" key="2">
    <source>
        <dbReference type="ARBA" id="ARBA00008685"/>
    </source>
</evidence>
<keyword evidence="9 15" id="KW-0472">Membrane</keyword>
<evidence type="ECO:0000313" key="19">
    <source>
        <dbReference type="EMBL" id="KAK9911404.1"/>
    </source>
</evidence>
<dbReference type="Pfam" id="PF10613">
    <property type="entry name" value="Lig_chan-Glu_bd"/>
    <property type="match status" value="1"/>
</dbReference>
<dbReference type="CDD" id="cd13686">
    <property type="entry name" value="GluR_Plant"/>
    <property type="match status" value="1"/>
</dbReference>
<feature type="signal peptide" evidence="17">
    <location>
        <begin position="1"/>
        <end position="26"/>
    </location>
</feature>
<evidence type="ECO:0000256" key="4">
    <source>
        <dbReference type="ARBA" id="ARBA00022448"/>
    </source>
</evidence>
<dbReference type="InterPro" id="IPR001828">
    <property type="entry name" value="ANF_lig-bd_rcpt"/>
</dbReference>
<keyword evidence="7 16" id="KW-1133">Transmembrane helix</keyword>
<dbReference type="AlphaFoldDB" id="A0AAW1VX62"/>
<feature type="chain" id="PRO_5043777496" description="Glutamate receptor" evidence="17">
    <location>
        <begin position="27"/>
        <end position="879"/>
    </location>
</feature>
<dbReference type="Pfam" id="PF01094">
    <property type="entry name" value="ANF_receptor"/>
    <property type="match status" value="1"/>
</dbReference>
<comment type="function">
    <text evidence="14">Glutamate-gated receptor that probably acts as a non-selective cation channel. May be involved in light-signal transduction and calcium homeostasis via the regulation of calcium influx into cells.</text>
</comment>
<keyword evidence="8 15" id="KW-0406">Ion transport</keyword>
<feature type="domain" description="Ionotropic glutamate receptor C-terminal" evidence="18">
    <location>
        <begin position="460"/>
        <end position="794"/>
    </location>
</feature>
<dbReference type="Gene3D" id="3.40.50.2300">
    <property type="match status" value="2"/>
</dbReference>
<keyword evidence="11" id="KW-0325">Glycoprotein</keyword>
<proteinExistence type="inferred from homology"/>
<evidence type="ECO:0000256" key="7">
    <source>
        <dbReference type="ARBA" id="ARBA00022989"/>
    </source>
</evidence>
<dbReference type="CDD" id="cd19990">
    <property type="entry name" value="PBP1_GABAb_receptor_plant"/>
    <property type="match status" value="1"/>
</dbReference>
<keyword evidence="4 15" id="KW-0813">Transport</keyword>
<evidence type="ECO:0000256" key="5">
    <source>
        <dbReference type="ARBA" id="ARBA00022692"/>
    </source>
</evidence>
<evidence type="ECO:0000256" key="3">
    <source>
        <dbReference type="ARBA" id="ARBA00011095"/>
    </source>
</evidence>
<sequence length="879" mass="99292">MEFRGLRKTIILSFLTLCCLVHHLCGDIEKTNNATNPIIVEDQVHVGVILDMGSREGKIIHSCISMALSDFYYLHNNYSTRVVLYNKDSKGKPLPALSAALDFFENIKVEEIIGAQTSVEANLLAELGAVAKLPIMSLSAPLTDNKYPFFIEIMRADEVAEVKGISALIEVFKWRDVVLLYENKEYERDFIPSWVNSFQEITHASVACKSFNIASSSSNEEIIEDLQMLMKLKIKMFVVHVSHFLAPRLFLSANKLGMMSEGYAWIMTSTSMNFLHSMDLSVIESMQGVLGFRSSIPATMSLHSLTSRLRRKFYLEDPNMEAIWELSVDEICAYDATWALAEAVERARLKNSTTRSSKGVVLLGEILQSRFKGLSGEIQYLNGKLISSETFEIVNVIGKGEIKRIGLWPCKEGGKTRKESPQQQLLHNRRKFASTIDLERIIWPGGSKRELSTNETLKLRIGVPVRLGFKELVRVDHNLETNTTHVTGFSIEVFKAAVEALPYEVQYEYIPYEDGNGNPAGTYNDLVYQVYLKKFDAVVGDITITWNRSQYVDFTVPYTELGVGMLVPKNDKGNMWIFFKPLSRNLWITTAAFFILTGIVVWVVEHPTNSEFQGTPGKQIGTVLWFSFSTLVFAYTEKLSTNLARFVVIIWVFVVLILTSTYTANLASMMTVKQIELNSRGNNIGYQSGSLGVIVNLNFKGAKPYRSAEEYFHALSKGSKHGGVSGIIDEVPYIKIFLAKYSADYAMINPQSITNGFAFVFPKGSKLVHDVSRQIEFLRQEKKLIEMEKAWFHEKTTLMYDEDISKSNPNTIELYDFRGLFLISGASLATALFLFVVLSLPFRNLIRGLMQRLRIFLSFGNTHMPPVPMQLVVQLSINH</sequence>
<dbReference type="PANTHER" id="PTHR18966">
    <property type="entry name" value="IONOTROPIC GLUTAMATE RECEPTOR"/>
    <property type="match status" value="1"/>
</dbReference>
<dbReference type="SUPFAM" id="SSF53850">
    <property type="entry name" value="Periplasmic binding protein-like II"/>
    <property type="match status" value="1"/>
</dbReference>
<evidence type="ECO:0000256" key="17">
    <source>
        <dbReference type="SAM" id="SignalP"/>
    </source>
</evidence>
<evidence type="ECO:0000256" key="14">
    <source>
        <dbReference type="ARBA" id="ARBA00049638"/>
    </source>
</evidence>
<evidence type="ECO:0000256" key="15">
    <source>
        <dbReference type="PIRNR" id="PIRNR037090"/>
    </source>
</evidence>
<comment type="subcellular location">
    <subcellularLocation>
        <location evidence="1">Membrane</location>
        <topology evidence="1">Multi-pass membrane protein</topology>
    </subcellularLocation>
</comment>
<dbReference type="GO" id="GO:0016020">
    <property type="term" value="C:membrane"/>
    <property type="evidence" value="ECO:0007669"/>
    <property type="project" value="UniProtKB-SubCell"/>
</dbReference>
<reference evidence="19 20" key="1">
    <citation type="journal article" date="2023" name="G3 (Bethesda)">
        <title>A chromosome-length genome assembly and annotation of blackberry (Rubus argutus, cv. 'Hillquist').</title>
        <authorList>
            <person name="Bruna T."/>
            <person name="Aryal R."/>
            <person name="Dudchenko O."/>
            <person name="Sargent D.J."/>
            <person name="Mead D."/>
            <person name="Buti M."/>
            <person name="Cavallini A."/>
            <person name="Hytonen T."/>
            <person name="Andres J."/>
            <person name="Pham M."/>
            <person name="Weisz D."/>
            <person name="Mascagni F."/>
            <person name="Usai G."/>
            <person name="Natali L."/>
            <person name="Bassil N."/>
            <person name="Fernandez G.E."/>
            <person name="Lomsadze A."/>
            <person name="Armour M."/>
            <person name="Olukolu B."/>
            <person name="Poorten T."/>
            <person name="Britton C."/>
            <person name="Davik J."/>
            <person name="Ashrafi H."/>
            <person name="Aiden E.L."/>
            <person name="Borodovsky M."/>
            <person name="Worthington M."/>
        </authorList>
    </citation>
    <scope>NUCLEOTIDE SEQUENCE [LARGE SCALE GENOMIC DNA]</scope>
    <source>
        <strain evidence="19">PI 553951</strain>
    </source>
</reference>
<dbReference type="InterPro" id="IPR015683">
    <property type="entry name" value="Ionotropic_Glu_rcpt"/>
</dbReference>
<dbReference type="InterPro" id="IPR001320">
    <property type="entry name" value="Iontro_rcpt_C"/>
</dbReference>
<protein>
    <recommendedName>
        <fullName evidence="15">Glutamate receptor</fullName>
    </recommendedName>
</protein>
<evidence type="ECO:0000256" key="11">
    <source>
        <dbReference type="ARBA" id="ARBA00023180"/>
    </source>
</evidence>
<dbReference type="FunFam" id="3.40.190.10:FF:000103">
    <property type="entry name" value="Glutamate receptor"/>
    <property type="match status" value="1"/>
</dbReference>
<accession>A0AAW1VX62</accession>
<dbReference type="InterPro" id="IPR019594">
    <property type="entry name" value="Glu/Gly-bd"/>
</dbReference>
<evidence type="ECO:0000256" key="9">
    <source>
        <dbReference type="ARBA" id="ARBA00023136"/>
    </source>
</evidence>
<keyword evidence="6 17" id="KW-0732">Signal</keyword>
<evidence type="ECO:0000256" key="6">
    <source>
        <dbReference type="ARBA" id="ARBA00022729"/>
    </source>
</evidence>
<comment type="subunit">
    <text evidence="3">May form heteromers.</text>
</comment>
<dbReference type="PIRSF" id="PIRSF037090">
    <property type="entry name" value="Iontro_Glu-like_rcpt_pln"/>
    <property type="match status" value="1"/>
</dbReference>
<dbReference type="FunFam" id="1.10.287.70:FF:000037">
    <property type="entry name" value="Glutamate receptor"/>
    <property type="match status" value="1"/>
</dbReference>
<comment type="function">
    <text evidence="15">Glutamate-gated receptor that probably acts as non-selective cation channel.</text>
</comment>
<evidence type="ECO:0000259" key="18">
    <source>
        <dbReference type="SMART" id="SM00079"/>
    </source>
</evidence>
<name>A0AAW1VX62_RUBAR</name>
<dbReference type="InterPro" id="IPR044440">
    <property type="entry name" value="GABAb_receptor_plant_PBP1"/>
</dbReference>